<gene>
    <name evidence="1" type="ORF">SAMN04488540_12048</name>
</gene>
<accession>A0A1G8ZLP4</accession>
<keyword evidence="1" id="KW-0131">Cell cycle</keyword>
<dbReference type="RefSeq" id="WP_090367807.1">
    <property type="nucleotide sequence ID" value="NZ_FNEM01000020.1"/>
</dbReference>
<name>A0A1G8ZLP4_9GAMM</name>
<organism evidence="1 2">
    <name type="scientific">Ferrimonas sediminum</name>
    <dbReference type="NCBI Taxonomy" id="718193"/>
    <lineage>
        <taxon>Bacteria</taxon>
        <taxon>Pseudomonadati</taxon>
        <taxon>Pseudomonadota</taxon>
        <taxon>Gammaproteobacteria</taxon>
        <taxon>Alteromonadales</taxon>
        <taxon>Ferrimonadaceae</taxon>
        <taxon>Ferrimonas</taxon>
    </lineage>
</organism>
<dbReference type="GO" id="GO:0009432">
    <property type="term" value="P:SOS response"/>
    <property type="evidence" value="ECO:0007669"/>
    <property type="project" value="InterPro"/>
</dbReference>
<dbReference type="Pfam" id="PF03846">
    <property type="entry name" value="SulA"/>
    <property type="match status" value="1"/>
</dbReference>
<dbReference type="EMBL" id="FNEM01000020">
    <property type="protein sequence ID" value="SDK15986.1"/>
    <property type="molecule type" value="Genomic_DNA"/>
</dbReference>
<keyword evidence="1" id="KW-0132">Cell division</keyword>
<dbReference type="SUPFAM" id="SSF52540">
    <property type="entry name" value="P-loop containing nucleoside triphosphate hydrolases"/>
    <property type="match status" value="1"/>
</dbReference>
<sequence>MKTRQGTQFRHPGLWQGNWSTHPKLTRLDSGAAALTELAPKLAELSQKQRWLVLVNPPAFGWKQILQNAGVAMDRILIVRCQDDVEGQWAVEQALSGRTCSAVVAWLPTIAARDWRRLELASRRAECSGYLFQSQSSRMTTQLVSNWIH</sequence>
<dbReference type="GO" id="GO:0051301">
    <property type="term" value="P:cell division"/>
    <property type="evidence" value="ECO:0007669"/>
    <property type="project" value="UniProtKB-KW"/>
</dbReference>
<dbReference type="InterPro" id="IPR027417">
    <property type="entry name" value="P-loop_NTPase"/>
</dbReference>
<dbReference type="OrthoDB" id="9811176at2"/>
<protein>
    <submittedName>
        <fullName evidence="1">Cell division inhibitor SulA</fullName>
    </submittedName>
</protein>
<dbReference type="AlphaFoldDB" id="A0A1G8ZLP4"/>
<evidence type="ECO:0000313" key="1">
    <source>
        <dbReference type="EMBL" id="SDK15986.1"/>
    </source>
</evidence>
<evidence type="ECO:0000313" key="2">
    <source>
        <dbReference type="Proteomes" id="UP000199527"/>
    </source>
</evidence>
<keyword evidence="2" id="KW-1185">Reference proteome</keyword>
<proteinExistence type="predicted"/>
<dbReference type="Proteomes" id="UP000199527">
    <property type="component" value="Unassembled WGS sequence"/>
</dbReference>
<reference evidence="2" key="1">
    <citation type="submission" date="2016-10" db="EMBL/GenBank/DDBJ databases">
        <authorList>
            <person name="Varghese N."/>
            <person name="Submissions S."/>
        </authorList>
    </citation>
    <scope>NUCLEOTIDE SEQUENCE [LARGE SCALE GENOMIC DNA]</scope>
    <source>
        <strain evidence="2">DSM 23317</strain>
    </source>
</reference>
<dbReference type="Gene3D" id="3.40.50.300">
    <property type="entry name" value="P-loop containing nucleotide triphosphate hydrolases"/>
    <property type="match status" value="1"/>
</dbReference>
<dbReference type="InterPro" id="IPR004596">
    <property type="entry name" value="Cell_div_suppressor_SulA"/>
</dbReference>
<dbReference type="GO" id="GO:0051782">
    <property type="term" value="P:negative regulation of cell division"/>
    <property type="evidence" value="ECO:0007669"/>
    <property type="project" value="InterPro"/>
</dbReference>